<sequence length="88" mass="9636">MKFKRGDKVVVIAGNNKGANGEILLVDRENGRVIVDGVNLRWKHRKSTDPQNPKGERVQEACSVHASNVMLLDPSTGKGTRKRPSSEG</sequence>
<dbReference type="GO" id="GO:0006412">
    <property type="term" value="P:translation"/>
    <property type="evidence" value="ECO:0007669"/>
    <property type="project" value="UniProtKB-UniRule"/>
</dbReference>
<protein>
    <recommendedName>
        <fullName evidence="4 5">Large ribosomal subunit protein uL24</fullName>
    </recommendedName>
</protein>
<name>A0A518BPD4_9BACT</name>
<keyword evidence="10" id="KW-1185">Reference proteome</keyword>
<dbReference type="SMART" id="SM00739">
    <property type="entry name" value="KOW"/>
    <property type="match status" value="1"/>
</dbReference>
<gene>
    <name evidence="5 9" type="primary">rplX</name>
    <name evidence="9" type="ORF">Pla133_39340</name>
</gene>
<evidence type="ECO:0000259" key="8">
    <source>
        <dbReference type="SMART" id="SM00739"/>
    </source>
</evidence>
<comment type="similarity">
    <text evidence="1 5 6">Belongs to the universal ribosomal protein uL24 family.</text>
</comment>
<dbReference type="PANTHER" id="PTHR12903">
    <property type="entry name" value="MITOCHONDRIAL RIBOSOMAL PROTEIN L24"/>
    <property type="match status" value="1"/>
</dbReference>
<dbReference type="Proteomes" id="UP000316921">
    <property type="component" value="Chromosome"/>
</dbReference>
<evidence type="ECO:0000313" key="9">
    <source>
        <dbReference type="EMBL" id="QDU68828.1"/>
    </source>
</evidence>
<dbReference type="GO" id="GO:0003735">
    <property type="term" value="F:structural constituent of ribosome"/>
    <property type="evidence" value="ECO:0007669"/>
    <property type="project" value="InterPro"/>
</dbReference>
<dbReference type="Pfam" id="PF00467">
    <property type="entry name" value="KOW"/>
    <property type="match status" value="1"/>
</dbReference>
<dbReference type="RefSeq" id="WP_145068170.1">
    <property type="nucleotide sequence ID" value="NZ_CP036287.1"/>
</dbReference>
<evidence type="ECO:0000256" key="4">
    <source>
        <dbReference type="ARBA" id="ARBA00035206"/>
    </source>
</evidence>
<comment type="function">
    <text evidence="5">One of the proteins that surrounds the polypeptide exit tunnel on the outside of the subunit.</text>
</comment>
<evidence type="ECO:0000256" key="1">
    <source>
        <dbReference type="ARBA" id="ARBA00010618"/>
    </source>
</evidence>
<evidence type="ECO:0000256" key="7">
    <source>
        <dbReference type="SAM" id="MobiDB-lite"/>
    </source>
</evidence>
<dbReference type="InterPro" id="IPR005824">
    <property type="entry name" value="KOW"/>
</dbReference>
<accession>A0A518BPD4</accession>
<reference evidence="9 10" key="1">
    <citation type="submission" date="2019-02" db="EMBL/GenBank/DDBJ databases">
        <title>Deep-cultivation of Planctomycetes and their phenomic and genomic characterization uncovers novel biology.</title>
        <authorList>
            <person name="Wiegand S."/>
            <person name="Jogler M."/>
            <person name="Boedeker C."/>
            <person name="Pinto D."/>
            <person name="Vollmers J."/>
            <person name="Rivas-Marin E."/>
            <person name="Kohn T."/>
            <person name="Peeters S.H."/>
            <person name="Heuer A."/>
            <person name="Rast P."/>
            <person name="Oberbeckmann S."/>
            <person name="Bunk B."/>
            <person name="Jeske O."/>
            <person name="Meyerdierks A."/>
            <person name="Storesund J.E."/>
            <person name="Kallscheuer N."/>
            <person name="Luecker S."/>
            <person name="Lage O.M."/>
            <person name="Pohl T."/>
            <person name="Merkel B.J."/>
            <person name="Hornburger P."/>
            <person name="Mueller R.-W."/>
            <person name="Bruemmer F."/>
            <person name="Labrenz M."/>
            <person name="Spormann A.M."/>
            <person name="Op den Camp H."/>
            <person name="Overmann J."/>
            <person name="Amann R."/>
            <person name="Jetten M.S.M."/>
            <person name="Mascher T."/>
            <person name="Medema M.H."/>
            <person name="Devos D.P."/>
            <person name="Kaster A.-K."/>
            <person name="Ovreas L."/>
            <person name="Rohde M."/>
            <person name="Galperin M.Y."/>
            <person name="Jogler C."/>
        </authorList>
    </citation>
    <scope>NUCLEOTIDE SEQUENCE [LARGE SCALE GENOMIC DNA]</scope>
    <source>
        <strain evidence="9 10">Pla133</strain>
    </source>
</reference>
<organism evidence="9 10">
    <name type="scientific">Engelhardtia mirabilis</name>
    <dbReference type="NCBI Taxonomy" id="2528011"/>
    <lineage>
        <taxon>Bacteria</taxon>
        <taxon>Pseudomonadati</taxon>
        <taxon>Planctomycetota</taxon>
        <taxon>Planctomycetia</taxon>
        <taxon>Planctomycetia incertae sedis</taxon>
        <taxon>Engelhardtia</taxon>
    </lineage>
</organism>
<dbReference type="InterPro" id="IPR005825">
    <property type="entry name" value="Ribosomal_uL24_CS"/>
</dbReference>
<dbReference type="SUPFAM" id="SSF50104">
    <property type="entry name" value="Translation proteins SH3-like domain"/>
    <property type="match status" value="1"/>
</dbReference>
<dbReference type="HAMAP" id="MF_01326_B">
    <property type="entry name" value="Ribosomal_uL24_B"/>
    <property type="match status" value="1"/>
</dbReference>
<dbReference type="InterPro" id="IPR041988">
    <property type="entry name" value="Ribosomal_uL24_KOW"/>
</dbReference>
<dbReference type="NCBIfam" id="TIGR01079">
    <property type="entry name" value="rplX_bact"/>
    <property type="match status" value="1"/>
</dbReference>
<dbReference type="GO" id="GO:1990904">
    <property type="term" value="C:ribonucleoprotein complex"/>
    <property type="evidence" value="ECO:0007669"/>
    <property type="project" value="UniProtKB-KW"/>
</dbReference>
<dbReference type="PROSITE" id="PS01108">
    <property type="entry name" value="RIBOSOMAL_L24"/>
    <property type="match status" value="1"/>
</dbReference>
<dbReference type="EMBL" id="CP036287">
    <property type="protein sequence ID" value="QDU68828.1"/>
    <property type="molecule type" value="Genomic_DNA"/>
</dbReference>
<feature type="compositionally biased region" description="Basic residues" evidence="7">
    <location>
        <begin position="79"/>
        <end position="88"/>
    </location>
</feature>
<dbReference type="GO" id="GO:0005840">
    <property type="term" value="C:ribosome"/>
    <property type="evidence" value="ECO:0007669"/>
    <property type="project" value="UniProtKB-KW"/>
</dbReference>
<keyword evidence="5" id="KW-0694">RNA-binding</keyword>
<dbReference type="InterPro" id="IPR003256">
    <property type="entry name" value="Ribosomal_uL24"/>
</dbReference>
<evidence type="ECO:0000256" key="5">
    <source>
        <dbReference type="HAMAP-Rule" id="MF_01326"/>
    </source>
</evidence>
<dbReference type="Gene3D" id="2.30.30.30">
    <property type="match status" value="1"/>
</dbReference>
<dbReference type="CDD" id="cd06089">
    <property type="entry name" value="KOW_RPL26"/>
    <property type="match status" value="1"/>
</dbReference>
<evidence type="ECO:0000256" key="2">
    <source>
        <dbReference type="ARBA" id="ARBA00022980"/>
    </source>
</evidence>
<evidence type="ECO:0000256" key="3">
    <source>
        <dbReference type="ARBA" id="ARBA00023274"/>
    </source>
</evidence>
<keyword evidence="3 5" id="KW-0687">Ribonucleoprotein</keyword>
<evidence type="ECO:0000313" key="10">
    <source>
        <dbReference type="Proteomes" id="UP000316921"/>
    </source>
</evidence>
<feature type="domain" description="KOW" evidence="8">
    <location>
        <begin position="2"/>
        <end position="29"/>
    </location>
</feature>
<dbReference type="KEGG" id="pbap:Pla133_39340"/>
<dbReference type="AlphaFoldDB" id="A0A518BPD4"/>
<proteinExistence type="inferred from homology"/>
<comment type="function">
    <text evidence="5">One of two assembly initiator proteins, it binds directly to the 5'-end of the 23S rRNA, where it nucleates assembly of the 50S subunit.</text>
</comment>
<dbReference type="Pfam" id="PF17136">
    <property type="entry name" value="ribosomal_L24"/>
    <property type="match status" value="1"/>
</dbReference>
<evidence type="ECO:0000256" key="6">
    <source>
        <dbReference type="RuleBase" id="RU003477"/>
    </source>
</evidence>
<feature type="region of interest" description="Disordered" evidence="7">
    <location>
        <begin position="66"/>
        <end position="88"/>
    </location>
</feature>
<dbReference type="InterPro" id="IPR057264">
    <property type="entry name" value="Ribosomal_uL24_C"/>
</dbReference>
<comment type="subunit">
    <text evidence="5">Part of the 50S ribosomal subunit.</text>
</comment>
<keyword evidence="5" id="KW-0699">rRNA-binding</keyword>
<dbReference type="InterPro" id="IPR008991">
    <property type="entry name" value="Translation_prot_SH3-like_sf"/>
</dbReference>
<dbReference type="InterPro" id="IPR014722">
    <property type="entry name" value="Rib_uL2_dom2"/>
</dbReference>
<dbReference type="GO" id="GO:0019843">
    <property type="term" value="F:rRNA binding"/>
    <property type="evidence" value="ECO:0007669"/>
    <property type="project" value="UniProtKB-UniRule"/>
</dbReference>
<keyword evidence="2 5" id="KW-0689">Ribosomal protein</keyword>